<gene>
    <name evidence="6" type="ORF">Clopa_4927</name>
</gene>
<reference evidence="6 7" key="1">
    <citation type="submission" date="2012-01" db="EMBL/GenBank/DDBJ databases">
        <title>Complete sequence of plasmid of Clostridium pasteurianum BC1.</title>
        <authorList>
            <consortium name="US DOE Joint Genome Institute"/>
            <person name="Lucas S."/>
            <person name="Han J."/>
            <person name="Lapidus A."/>
            <person name="Cheng J.-F."/>
            <person name="Goodwin L."/>
            <person name="Pitluck S."/>
            <person name="Peters L."/>
            <person name="Mikhailova N."/>
            <person name="Teshima H."/>
            <person name="Detter J.C."/>
            <person name="Han C."/>
            <person name="Tapia R."/>
            <person name="Land M."/>
            <person name="Hauser L."/>
            <person name="Kyrpides N."/>
            <person name="Ivanova N."/>
            <person name="Pagani I."/>
            <person name="Dunn J."/>
            <person name="Taghavi S."/>
            <person name="Francis A."/>
            <person name="van der Lelie D."/>
            <person name="Woyke T."/>
        </authorList>
    </citation>
    <scope>NUCLEOTIDE SEQUENCE [LARGE SCALE GENOMIC DNA]</scope>
    <source>
        <strain evidence="6 7">BC1</strain>
        <plasmid evidence="6 7">pCLOPA01</plasmid>
    </source>
</reference>
<dbReference type="Gene3D" id="3.30.70.20">
    <property type="match status" value="1"/>
</dbReference>
<dbReference type="GO" id="GO:0046872">
    <property type="term" value="F:metal ion binding"/>
    <property type="evidence" value="ECO:0007669"/>
    <property type="project" value="UniProtKB-KW"/>
</dbReference>
<dbReference type="KEGG" id="cpas:Clopa_4927"/>
<name>R4KD27_CLOPA</name>
<keyword evidence="2" id="KW-0479">Metal-binding</keyword>
<dbReference type="PANTHER" id="PTHR43687:SF4">
    <property type="entry name" value="BLR5484 PROTEIN"/>
    <property type="match status" value="1"/>
</dbReference>
<dbReference type="InterPro" id="IPR050572">
    <property type="entry name" value="Fe-S_Ferredoxin"/>
</dbReference>
<dbReference type="PROSITE" id="PS00198">
    <property type="entry name" value="4FE4S_FER_1"/>
    <property type="match status" value="2"/>
</dbReference>
<proteinExistence type="predicted"/>
<dbReference type="EMBL" id="CP003262">
    <property type="protein sequence ID" value="AGK99596.1"/>
    <property type="molecule type" value="Genomic_DNA"/>
</dbReference>
<keyword evidence="7" id="KW-1185">Reference proteome</keyword>
<evidence type="ECO:0000313" key="7">
    <source>
        <dbReference type="Proteomes" id="UP000013523"/>
    </source>
</evidence>
<dbReference type="AlphaFoldDB" id="R4KD27"/>
<evidence type="ECO:0000313" key="6">
    <source>
        <dbReference type="EMBL" id="AGK99596.1"/>
    </source>
</evidence>
<dbReference type="PROSITE" id="PS51379">
    <property type="entry name" value="4FE4S_FER_2"/>
    <property type="match status" value="2"/>
</dbReference>
<sequence>MIVLYFTATGNNLYIAKRIGEKYYSIPKLLKENKYDFEDDKIGIVFPTYNLGVPKIVEEFLNKAKLKSKYIFAVTSYGAFSGGTARHLLEIGERNGIQFSYINEILMIDNYIPIFDINKELEKEPKKKIEQNLEKIVKDIKDGKQYIKKHPPIRRIIEKLIVIYNSKNKESFEKNFYVEDGCNNCKICEKVCPVDNIEVRIQPSFNDKCQNCLACINHCPQNVIRFMGEKNKSRFINQNVKLKEIIEANN</sequence>
<keyword evidence="1" id="KW-0004">4Fe-4S</keyword>
<dbReference type="InterPro" id="IPR017896">
    <property type="entry name" value="4Fe4S_Fe-S-bd"/>
</dbReference>
<geneLocation type="plasmid" evidence="6 7">
    <name>pCLOPA01</name>
</geneLocation>
<dbReference type="Gene3D" id="3.40.50.360">
    <property type="match status" value="1"/>
</dbReference>
<evidence type="ECO:0000256" key="2">
    <source>
        <dbReference type="ARBA" id="ARBA00022723"/>
    </source>
</evidence>
<keyword evidence="4" id="KW-0411">Iron-sulfur</keyword>
<dbReference type="InterPro" id="IPR047964">
    <property type="entry name" value="EFR1-like"/>
</dbReference>
<keyword evidence="3" id="KW-0408">Iron</keyword>
<dbReference type="PANTHER" id="PTHR43687">
    <property type="entry name" value="ADENYLYLSULFATE REDUCTASE, BETA SUBUNIT"/>
    <property type="match status" value="1"/>
</dbReference>
<dbReference type="SUPFAM" id="SSF52218">
    <property type="entry name" value="Flavoproteins"/>
    <property type="match status" value="1"/>
</dbReference>
<protein>
    <recommendedName>
        <fullName evidence="5">4Fe-4S ferredoxin-type domain-containing protein</fullName>
    </recommendedName>
</protein>
<dbReference type="OrthoDB" id="9813995at2"/>
<keyword evidence="6" id="KW-0614">Plasmid</keyword>
<dbReference type="GO" id="GO:0051539">
    <property type="term" value="F:4 iron, 4 sulfur cluster binding"/>
    <property type="evidence" value="ECO:0007669"/>
    <property type="project" value="UniProtKB-KW"/>
</dbReference>
<dbReference type="PATRIC" id="fig|86416.3.peg.4915"/>
<evidence type="ECO:0000256" key="1">
    <source>
        <dbReference type="ARBA" id="ARBA00022485"/>
    </source>
</evidence>
<evidence type="ECO:0000259" key="5">
    <source>
        <dbReference type="PROSITE" id="PS51379"/>
    </source>
</evidence>
<organism evidence="6 7">
    <name type="scientific">Clostridium pasteurianum BC1</name>
    <dbReference type="NCBI Taxonomy" id="86416"/>
    <lineage>
        <taxon>Bacteria</taxon>
        <taxon>Bacillati</taxon>
        <taxon>Bacillota</taxon>
        <taxon>Clostridia</taxon>
        <taxon>Eubacteriales</taxon>
        <taxon>Clostridiaceae</taxon>
        <taxon>Clostridium</taxon>
    </lineage>
</organism>
<dbReference type="HOGENOM" id="CLU_068049_0_0_9"/>
<feature type="domain" description="4Fe-4S ferredoxin-type" evidence="5">
    <location>
        <begin position="201"/>
        <end position="229"/>
    </location>
</feature>
<dbReference type="InterPro" id="IPR017900">
    <property type="entry name" value="4Fe4S_Fe_S_CS"/>
</dbReference>
<evidence type="ECO:0000256" key="4">
    <source>
        <dbReference type="ARBA" id="ARBA00023014"/>
    </source>
</evidence>
<dbReference type="RefSeq" id="WP_015617862.1">
    <property type="nucleotide sequence ID" value="NC_021183.1"/>
</dbReference>
<dbReference type="NCBIfam" id="NF038196">
    <property type="entry name" value="ferrodoxin_EFR1"/>
    <property type="match status" value="1"/>
</dbReference>
<dbReference type="InterPro" id="IPR029039">
    <property type="entry name" value="Flavoprotein-like_sf"/>
</dbReference>
<accession>R4KD27</accession>
<dbReference type="Proteomes" id="UP000013523">
    <property type="component" value="Plasmid pCLOPA01"/>
</dbReference>
<evidence type="ECO:0000256" key="3">
    <source>
        <dbReference type="ARBA" id="ARBA00023004"/>
    </source>
</evidence>
<dbReference type="SUPFAM" id="SSF54862">
    <property type="entry name" value="4Fe-4S ferredoxins"/>
    <property type="match status" value="1"/>
</dbReference>
<dbReference type="Pfam" id="PF00037">
    <property type="entry name" value="Fer4"/>
    <property type="match status" value="1"/>
</dbReference>
<feature type="domain" description="4Fe-4S ferredoxin-type" evidence="5">
    <location>
        <begin position="173"/>
        <end position="200"/>
    </location>
</feature>